<dbReference type="HOGENOM" id="CLU_1728259_0_0_4"/>
<dbReference type="AlphaFoldDB" id="A0A076PTX6"/>
<proteinExistence type="predicted"/>
<dbReference type="GO" id="GO:0003677">
    <property type="term" value="F:DNA binding"/>
    <property type="evidence" value="ECO:0007669"/>
    <property type="project" value="InterPro"/>
</dbReference>
<dbReference type="CDD" id="cd00093">
    <property type="entry name" value="HTH_XRE"/>
    <property type="match status" value="1"/>
</dbReference>
<organism evidence="2 3">
    <name type="scientific">Comamonas testosteroni TK102</name>
    <dbReference type="NCBI Taxonomy" id="1392005"/>
    <lineage>
        <taxon>Bacteria</taxon>
        <taxon>Pseudomonadati</taxon>
        <taxon>Pseudomonadota</taxon>
        <taxon>Betaproteobacteria</taxon>
        <taxon>Burkholderiales</taxon>
        <taxon>Comamonadaceae</taxon>
        <taxon>Comamonas</taxon>
    </lineage>
</organism>
<evidence type="ECO:0000313" key="2">
    <source>
        <dbReference type="EMBL" id="AIJ48106.1"/>
    </source>
</evidence>
<sequence length="156" mass="16934">MPRQNTSPADFPPAILAQIEELAQGIAAQRKQRGETQAQWAAKLGISQPTMARIERGDPSVAMATYVSCLWQLNPALDLTRLLAPAATQAKTPALAPACRVEPPSLDRKRNAVPKKAKPAAEPVIKTVNHDEQQAQIERNFAAAKAALDFFKSPLF</sequence>
<dbReference type="SUPFAM" id="SSF47413">
    <property type="entry name" value="lambda repressor-like DNA-binding domains"/>
    <property type="match status" value="1"/>
</dbReference>
<name>A0A076PTX6_COMTE</name>
<dbReference type="PROSITE" id="PS50943">
    <property type="entry name" value="HTH_CROC1"/>
    <property type="match status" value="1"/>
</dbReference>
<dbReference type="Proteomes" id="UP000028782">
    <property type="component" value="Chromosome"/>
</dbReference>
<dbReference type="EMBL" id="CP006704">
    <property type="protein sequence ID" value="AIJ48106.1"/>
    <property type="molecule type" value="Genomic_DNA"/>
</dbReference>
<dbReference type="Pfam" id="PF01381">
    <property type="entry name" value="HTH_3"/>
    <property type="match status" value="1"/>
</dbReference>
<dbReference type="Gene3D" id="1.10.260.40">
    <property type="entry name" value="lambda repressor-like DNA-binding domains"/>
    <property type="match status" value="1"/>
</dbReference>
<accession>A0A076PTX6</accession>
<protein>
    <recommendedName>
        <fullName evidence="1">HTH cro/C1-type domain-containing protein</fullName>
    </recommendedName>
</protein>
<dbReference type="InterPro" id="IPR001387">
    <property type="entry name" value="Cro/C1-type_HTH"/>
</dbReference>
<gene>
    <name evidence="2" type="ORF">O987_20060</name>
</gene>
<feature type="domain" description="HTH cro/C1-type" evidence="1">
    <location>
        <begin position="26"/>
        <end position="57"/>
    </location>
</feature>
<dbReference type="RefSeq" id="WP_043374126.1">
    <property type="nucleotide sequence ID" value="NZ_CP006704.1"/>
</dbReference>
<evidence type="ECO:0000313" key="3">
    <source>
        <dbReference type="Proteomes" id="UP000028782"/>
    </source>
</evidence>
<dbReference type="InterPro" id="IPR010982">
    <property type="entry name" value="Lambda_DNA-bd_dom_sf"/>
</dbReference>
<dbReference type="KEGG" id="ctes:O987_20060"/>
<reference evidence="2 3" key="1">
    <citation type="journal article" date="2014" name="Genome Announc.">
        <title>Complete Genome Sequence of Polychlorinated Biphenyl Degrader Comamonas testosteroni TK102 (NBRC 109938).</title>
        <authorList>
            <person name="Fukuda K."/>
            <person name="Hosoyama A."/>
            <person name="Tsuchikane K."/>
            <person name="Ohji S."/>
            <person name="Yamazoe A."/>
            <person name="Fujita N."/>
            <person name="Shintani M."/>
            <person name="Kimbara K."/>
        </authorList>
    </citation>
    <scope>NUCLEOTIDE SEQUENCE [LARGE SCALE GENOMIC DNA]</scope>
    <source>
        <strain evidence="2">TK102</strain>
    </source>
</reference>
<evidence type="ECO:0000259" key="1">
    <source>
        <dbReference type="PROSITE" id="PS50943"/>
    </source>
</evidence>